<dbReference type="InterPro" id="IPR010730">
    <property type="entry name" value="HET"/>
</dbReference>
<organism evidence="2 3">
    <name type="scientific">Fusarium beomiforme</name>
    <dbReference type="NCBI Taxonomy" id="44412"/>
    <lineage>
        <taxon>Eukaryota</taxon>
        <taxon>Fungi</taxon>
        <taxon>Dikarya</taxon>
        <taxon>Ascomycota</taxon>
        <taxon>Pezizomycotina</taxon>
        <taxon>Sordariomycetes</taxon>
        <taxon>Hypocreomycetidae</taxon>
        <taxon>Hypocreales</taxon>
        <taxon>Nectriaceae</taxon>
        <taxon>Fusarium</taxon>
        <taxon>Fusarium burgessii species complex</taxon>
    </lineage>
</organism>
<evidence type="ECO:0000313" key="3">
    <source>
        <dbReference type="Proteomes" id="UP000730481"/>
    </source>
</evidence>
<dbReference type="AlphaFoldDB" id="A0A9P5AB38"/>
<proteinExistence type="predicted"/>
<dbReference type="OrthoDB" id="20872at2759"/>
<comment type="caution">
    <text evidence="2">The sequence shown here is derived from an EMBL/GenBank/DDBJ whole genome shotgun (WGS) entry which is preliminary data.</text>
</comment>
<name>A0A9P5AB38_9HYPO</name>
<dbReference type="PANTHER" id="PTHR10622">
    <property type="entry name" value="HET DOMAIN-CONTAINING PROTEIN"/>
    <property type="match status" value="1"/>
</dbReference>
<gene>
    <name evidence="2" type="ORF">FBEOM_11457</name>
</gene>
<reference evidence="2" key="1">
    <citation type="journal article" date="2017" name="Mycologia">
        <title>Fusarium algeriense, sp. nov., a novel toxigenic crown rot pathogen of durum wheat from Algeria is nested in the Fusarium burgessii species complex.</title>
        <authorList>
            <person name="Laraba I."/>
            <person name="Keddad A."/>
            <person name="Boureghda H."/>
            <person name="Abdallah N."/>
            <person name="Vaughan M.M."/>
            <person name="Proctor R.H."/>
            <person name="Busman M."/>
            <person name="O'Donnell K."/>
        </authorList>
    </citation>
    <scope>NUCLEOTIDE SEQUENCE</scope>
    <source>
        <strain evidence="2">NRRL 25174</strain>
    </source>
</reference>
<dbReference type="PANTHER" id="PTHR10622:SF10">
    <property type="entry name" value="HET DOMAIN-CONTAINING PROTEIN"/>
    <property type="match status" value="1"/>
</dbReference>
<reference evidence="2" key="2">
    <citation type="submission" date="2020-02" db="EMBL/GenBank/DDBJ databases">
        <title>Identification and distribution of gene clusters putatively required for synthesis of sphingolipid metabolism inhibitors in phylogenetically diverse species of the filamentous fungus Fusarium.</title>
        <authorList>
            <person name="Kim H.-S."/>
            <person name="Busman M."/>
            <person name="Brown D.W."/>
            <person name="Divon H."/>
            <person name="Uhlig S."/>
            <person name="Proctor R.H."/>
        </authorList>
    </citation>
    <scope>NUCLEOTIDE SEQUENCE</scope>
    <source>
        <strain evidence="2">NRRL 25174</strain>
    </source>
</reference>
<feature type="domain" description="Heterokaryon incompatibility" evidence="1">
    <location>
        <begin position="13"/>
        <end position="99"/>
    </location>
</feature>
<evidence type="ECO:0000259" key="1">
    <source>
        <dbReference type="Pfam" id="PF06985"/>
    </source>
</evidence>
<dbReference type="Proteomes" id="UP000730481">
    <property type="component" value="Unassembled WGS sequence"/>
</dbReference>
<accession>A0A9P5AB38</accession>
<evidence type="ECO:0000313" key="2">
    <source>
        <dbReference type="EMBL" id="KAF4334717.1"/>
    </source>
</evidence>
<protein>
    <submittedName>
        <fullName evidence="2">Heterokaryon incompatibility protein het-E-1</fullName>
    </submittedName>
</protein>
<dbReference type="Pfam" id="PF06985">
    <property type="entry name" value="HET"/>
    <property type="match status" value="1"/>
</dbReference>
<dbReference type="EMBL" id="PVQB02000654">
    <property type="protein sequence ID" value="KAF4334717.1"/>
    <property type="molecule type" value="Genomic_DNA"/>
</dbReference>
<sequence>MQTELKSPSTGDYAILSHTWGTEEDEVTFQDLQEPDERKKKNGWSKIQECCEQAKKDGIDWVWIDTCCIDKRSSAELSEAINSMYAWYRDSAVCYVFLEDVPPLAPGLPENEFEGARWFTRGWCLQELIAPSKVEFYAKDWTDIGTRWSLHETIGYITGIPSSVLLDRDGPPKCSIAQKMSWASQRRTTRVEDEAYCLLGILDVNMPLLYGEGRKAFRRLLSEILKEHEDFSFLLWTAQGSQDIDESLAPAALELGFFHTEGLSLSQTRQCPYEEIEPAKSLPEPLSQALARRSPPQLTSRGLQVEMLVQSDPPRLEGLEHEETSLLFTEFMYKGKLVCIALDANDETDILTTEPSWSAVYNPAISQAPGPTNTSIVKMQQHDHQLDRIYTDDQILCSRPASDLPPIS</sequence>
<keyword evidence="3" id="KW-1185">Reference proteome</keyword>